<dbReference type="GO" id="GO:0016787">
    <property type="term" value="F:hydrolase activity"/>
    <property type="evidence" value="ECO:0007669"/>
    <property type="project" value="UniProtKB-KW"/>
</dbReference>
<proteinExistence type="predicted"/>
<name>A0A2T4IA42_9MOLU</name>
<feature type="domain" description="AB hydrolase-1" evidence="1">
    <location>
        <begin position="91"/>
        <end position="224"/>
    </location>
</feature>
<accession>A0A2T4IA42</accession>
<dbReference type="PANTHER" id="PTHR43358:SF4">
    <property type="entry name" value="ALPHA_BETA HYDROLASE FOLD-1 DOMAIN-CONTAINING PROTEIN"/>
    <property type="match status" value="1"/>
</dbReference>
<dbReference type="SUPFAM" id="SSF53474">
    <property type="entry name" value="alpha/beta-Hydrolases"/>
    <property type="match status" value="1"/>
</dbReference>
<evidence type="ECO:0000313" key="3">
    <source>
        <dbReference type="Proteomes" id="UP000241093"/>
    </source>
</evidence>
<dbReference type="InterPro" id="IPR052920">
    <property type="entry name" value="DNA-binding_regulatory"/>
</dbReference>
<evidence type="ECO:0000313" key="2">
    <source>
        <dbReference type="EMBL" id="PTD31441.1"/>
    </source>
</evidence>
<protein>
    <submittedName>
        <fullName evidence="2">Putative hydrolase</fullName>
    </submittedName>
</protein>
<organism evidence="2 3">
    <name type="scientific">Mycoplasma leachii 06049</name>
    <dbReference type="NCBI Taxonomy" id="1188244"/>
    <lineage>
        <taxon>Bacteria</taxon>
        <taxon>Bacillati</taxon>
        <taxon>Mycoplasmatota</taxon>
        <taxon>Mollicutes</taxon>
        <taxon>Mycoplasmataceae</taxon>
        <taxon>Mycoplasma</taxon>
    </lineage>
</organism>
<sequence length="331" mass="39146">MNDKYPNLAKTMINMWNSRFSKTIHKRDEGFAINFSPIKIFSFLNSINRNSNKKLKIKEYKNPNLNFWIYSLDNTKLAASIWLNEKESNKWVIGVHGYNSNRLDVLYLIWHYQSLGYNILTFDFRNHGISDSNCITWGYKEKWDLIAVINWLIKNYDVSLIGLVGTSMGAFTTNYFLLTENDLIKKANVKWAVSDSSYMSVKNLLQRMIKDYSPKFLTNLSKDVLDNILEIYKNEYDVDLTKLDFVKLISINTKYIPVLYIHNRLDKVTSYLDSFRMYQMKNNIENSFANQIEIYDRGTHHTKSIIEFENEYVSKSLNFVKLQEKNNHKKQ</sequence>
<comment type="caution">
    <text evidence="2">The sequence shown here is derived from an EMBL/GenBank/DDBJ whole genome shotgun (WGS) entry which is preliminary data.</text>
</comment>
<evidence type="ECO:0000259" key="1">
    <source>
        <dbReference type="Pfam" id="PF00561"/>
    </source>
</evidence>
<reference evidence="2 3" key="1">
    <citation type="submission" date="2015-04" db="EMBL/GenBank/DDBJ databases">
        <title>Genome sequence of Mycoplasma leachii strain 06049.</title>
        <authorList>
            <person name="Sirand-Pugnet P."/>
            <person name="Breton M."/>
            <person name="Dordet-Frisoni E."/>
            <person name="Baranowski E."/>
            <person name="Barre A."/>
            <person name="Couture C."/>
            <person name="Dupuy V."/>
            <person name="Gaurivaud P."/>
            <person name="Jacob D."/>
            <person name="Lemaitre C."/>
            <person name="Manso-Silvan L."/>
            <person name="Nikolski M."/>
            <person name="Nouvel L.-X."/>
            <person name="Poumarat F."/>
            <person name="Tardy F."/>
            <person name="Thebault P."/>
            <person name="Theil S."/>
            <person name="Citti C."/>
            <person name="Thiaucourt F."/>
            <person name="Blanchard A."/>
        </authorList>
    </citation>
    <scope>NUCLEOTIDE SEQUENCE [LARGE SCALE GENOMIC DNA]</scope>
    <source>
        <strain evidence="2 3">06049</strain>
    </source>
</reference>
<dbReference type="InterPro" id="IPR029058">
    <property type="entry name" value="AB_hydrolase_fold"/>
</dbReference>
<keyword evidence="2" id="KW-0378">Hydrolase</keyword>
<dbReference type="InterPro" id="IPR000073">
    <property type="entry name" value="AB_hydrolase_1"/>
</dbReference>
<dbReference type="AlphaFoldDB" id="A0A2T4IA42"/>
<dbReference type="Gene3D" id="3.40.50.1820">
    <property type="entry name" value="alpha/beta hydrolase"/>
    <property type="match status" value="1"/>
</dbReference>
<dbReference type="PANTHER" id="PTHR43358">
    <property type="entry name" value="ALPHA/BETA-HYDROLASE"/>
    <property type="match status" value="1"/>
</dbReference>
<gene>
    <name evidence="2" type="ORF">MLEAa_4680</name>
</gene>
<dbReference type="RefSeq" id="WP_107669788.1">
    <property type="nucleotide sequence ID" value="NZ_LAUU01000008.1"/>
</dbReference>
<dbReference type="EMBL" id="LAUU01000008">
    <property type="protein sequence ID" value="PTD31441.1"/>
    <property type="molecule type" value="Genomic_DNA"/>
</dbReference>
<dbReference type="Proteomes" id="UP000241093">
    <property type="component" value="Unassembled WGS sequence"/>
</dbReference>
<dbReference type="Pfam" id="PF00561">
    <property type="entry name" value="Abhydrolase_1"/>
    <property type="match status" value="1"/>
</dbReference>